<dbReference type="EMBL" id="FRCT01000009">
    <property type="protein sequence ID" value="SHM65660.1"/>
    <property type="molecule type" value="Genomic_DNA"/>
</dbReference>
<evidence type="ECO:0000256" key="10">
    <source>
        <dbReference type="PROSITE-ProRule" id="PRU00169"/>
    </source>
</evidence>
<evidence type="ECO:0000256" key="6">
    <source>
        <dbReference type="ARBA" id="ARBA00023015"/>
    </source>
</evidence>
<feature type="domain" description="OmpR/PhoB-type" evidence="13">
    <location>
        <begin position="129"/>
        <end position="226"/>
    </location>
</feature>
<accession>A0A1M7KJZ1</accession>
<evidence type="ECO:0000256" key="9">
    <source>
        <dbReference type="ARBA" id="ARBA00024867"/>
    </source>
</evidence>
<dbReference type="PROSITE" id="PS51755">
    <property type="entry name" value="OMPR_PHOB"/>
    <property type="match status" value="1"/>
</dbReference>
<dbReference type="SMART" id="SM00862">
    <property type="entry name" value="Trans_reg_C"/>
    <property type="match status" value="1"/>
</dbReference>
<keyword evidence="6" id="KW-0805">Transcription regulation</keyword>
<evidence type="ECO:0000256" key="11">
    <source>
        <dbReference type="PROSITE-ProRule" id="PRU01091"/>
    </source>
</evidence>
<dbReference type="Pfam" id="PF00486">
    <property type="entry name" value="Trans_reg_C"/>
    <property type="match status" value="1"/>
</dbReference>
<evidence type="ECO:0000259" key="13">
    <source>
        <dbReference type="PROSITE" id="PS51755"/>
    </source>
</evidence>
<evidence type="ECO:0000256" key="3">
    <source>
        <dbReference type="ARBA" id="ARBA00022490"/>
    </source>
</evidence>
<keyword evidence="3" id="KW-0963">Cytoplasm</keyword>
<dbReference type="GO" id="GO:0000156">
    <property type="term" value="F:phosphorelay response regulator activity"/>
    <property type="evidence" value="ECO:0007669"/>
    <property type="project" value="TreeGrafter"/>
</dbReference>
<dbReference type="InterPro" id="IPR001789">
    <property type="entry name" value="Sig_transdc_resp-reg_receiver"/>
</dbReference>
<evidence type="ECO:0000256" key="8">
    <source>
        <dbReference type="ARBA" id="ARBA00023163"/>
    </source>
</evidence>
<evidence type="ECO:0000259" key="12">
    <source>
        <dbReference type="PROSITE" id="PS50110"/>
    </source>
</evidence>
<dbReference type="PANTHER" id="PTHR48111:SF50">
    <property type="entry name" value="KDP OPERON TRANSCRIPTIONAL REGULATORY PROTEIN KDPE"/>
    <property type="match status" value="1"/>
</dbReference>
<comment type="subcellular location">
    <subcellularLocation>
        <location evidence="1">Cytoplasm</location>
    </subcellularLocation>
</comment>
<evidence type="ECO:0000256" key="7">
    <source>
        <dbReference type="ARBA" id="ARBA00023125"/>
    </source>
</evidence>
<dbReference type="GO" id="GO:0000987">
    <property type="term" value="F:cis-regulatory region sequence-specific DNA binding"/>
    <property type="evidence" value="ECO:0007669"/>
    <property type="project" value="UniProtKB-ARBA"/>
</dbReference>
<dbReference type="GO" id="GO:0045893">
    <property type="term" value="P:positive regulation of DNA-templated transcription"/>
    <property type="evidence" value="ECO:0007669"/>
    <property type="project" value="UniProtKB-ARBA"/>
</dbReference>
<dbReference type="CDD" id="cd00383">
    <property type="entry name" value="trans_reg_C"/>
    <property type="match status" value="1"/>
</dbReference>
<evidence type="ECO:0000256" key="2">
    <source>
        <dbReference type="ARBA" id="ARBA00018672"/>
    </source>
</evidence>
<dbReference type="Gene3D" id="3.40.50.2300">
    <property type="match status" value="1"/>
</dbReference>
<dbReference type="PANTHER" id="PTHR48111">
    <property type="entry name" value="REGULATOR OF RPOS"/>
    <property type="match status" value="1"/>
</dbReference>
<evidence type="ECO:0000256" key="1">
    <source>
        <dbReference type="ARBA" id="ARBA00004496"/>
    </source>
</evidence>
<dbReference type="SUPFAM" id="SSF52172">
    <property type="entry name" value="CheY-like"/>
    <property type="match status" value="1"/>
</dbReference>
<reference evidence="14 15" key="1">
    <citation type="submission" date="2016-11" db="EMBL/GenBank/DDBJ databases">
        <authorList>
            <person name="Jaros S."/>
            <person name="Januszkiewicz K."/>
            <person name="Wedrychowicz H."/>
        </authorList>
    </citation>
    <scope>NUCLEOTIDE SEQUENCE [LARGE SCALE GENOMIC DNA]</scope>
    <source>
        <strain evidence="14 15">Y1</strain>
    </source>
</reference>
<dbReference type="AlphaFoldDB" id="A0A1M7KJZ1"/>
<keyword evidence="8" id="KW-0804">Transcription</keyword>
<dbReference type="CDD" id="cd17620">
    <property type="entry name" value="REC_OmpR_KdpE-like"/>
    <property type="match status" value="1"/>
</dbReference>
<dbReference type="GO" id="GO:0032993">
    <property type="term" value="C:protein-DNA complex"/>
    <property type="evidence" value="ECO:0007669"/>
    <property type="project" value="TreeGrafter"/>
</dbReference>
<dbReference type="Proteomes" id="UP000184394">
    <property type="component" value="Unassembled WGS sequence"/>
</dbReference>
<evidence type="ECO:0000313" key="14">
    <source>
        <dbReference type="EMBL" id="SHM65660.1"/>
    </source>
</evidence>
<keyword evidence="5" id="KW-0902">Two-component regulatory system</keyword>
<dbReference type="GO" id="GO:0042802">
    <property type="term" value="F:identical protein binding"/>
    <property type="evidence" value="ECO:0007669"/>
    <property type="project" value="UniProtKB-ARBA"/>
</dbReference>
<dbReference type="OrthoDB" id="9802426at2"/>
<sequence length="227" mass="25774">MNEFLVLVVEDDKPIRNLITTTLKMNDYRFITAVKGNEAIMLSASHKPDIIILDLGLPDIDGVEVIEHIRTWSDVPIIIVSARSEDRDKITALDKGADDYLTKPFSVDELLARLRVIQRRLMKSENISVTEFVNGRLRIDYVSGCVHLDDEELHLTPIEYRLLCLLAKNVGKVLTHKYIIQSLWGTPADNSEASLRVFMATLRKKLSDSSQALIQTHIGIGYRMMKL</sequence>
<proteinExistence type="predicted"/>
<gene>
    <name evidence="14" type="ORF">SAMN04487860_10937</name>
</gene>
<dbReference type="GO" id="GO:0005829">
    <property type="term" value="C:cytosol"/>
    <property type="evidence" value="ECO:0007669"/>
    <property type="project" value="TreeGrafter"/>
</dbReference>
<dbReference type="InterPro" id="IPR039420">
    <property type="entry name" value="WalR-like"/>
</dbReference>
<dbReference type="Pfam" id="PF00072">
    <property type="entry name" value="Response_reg"/>
    <property type="match status" value="1"/>
</dbReference>
<dbReference type="InterPro" id="IPR011006">
    <property type="entry name" value="CheY-like_superfamily"/>
</dbReference>
<evidence type="ECO:0000256" key="5">
    <source>
        <dbReference type="ARBA" id="ARBA00023012"/>
    </source>
</evidence>
<dbReference type="Gene3D" id="6.10.250.690">
    <property type="match status" value="1"/>
</dbReference>
<dbReference type="Gene3D" id="1.10.10.10">
    <property type="entry name" value="Winged helix-like DNA-binding domain superfamily/Winged helix DNA-binding domain"/>
    <property type="match status" value="1"/>
</dbReference>
<dbReference type="PROSITE" id="PS50110">
    <property type="entry name" value="RESPONSE_REGULATORY"/>
    <property type="match status" value="1"/>
</dbReference>
<keyword evidence="7 11" id="KW-0238">DNA-binding</keyword>
<dbReference type="SMART" id="SM00448">
    <property type="entry name" value="REC"/>
    <property type="match status" value="1"/>
</dbReference>
<comment type="function">
    <text evidence="9">May play the central regulatory role in sporulation. It may be an element of the effector pathway responsible for the activation of sporulation genes in response to nutritional stress. Spo0A may act in concert with spo0H (a sigma factor) to control the expression of some genes that are critical to the sporulation process.</text>
</comment>
<feature type="DNA-binding region" description="OmpR/PhoB-type" evidence="11">
    <location>
        <begin position="129"/>
        <end position="226"/>
    </location>
</feature>
<dbReference type="FunFam" id="3.40.50.2300:FF:000021">
    <property type="entry name" value="Two-component system response regulator KdpE"/>
    <property type="match status" value="1"/>
</dbReference>
<evidence type="ECO:0000313" key="15">
    <source>
        <dbReference type="Proteomes" id="UP000184394"/>
    </source>
</evidence>
<protein>
    <recommendedName>
        <fullName evidence="2">Stage 0 sporulation protein A homolog</fullName>
    </recommendedName>
</protein>
<organism evidence="14 15">
    <name type="scientific">Ruminococcus flavefaciens</name>
    <dbReference type="NCBI Taxonomy" id="1265"/>
    <lineage>
        <taxon>Bacteria</taxon>
        <taxon>Bacillati</taxon>
        <taxon>Bacillota</taxon>
        <taxon>Clostridia</taxon>
        <taxon>Eubacteriales</taxon>
        <taxon>Oscillospiraceae</taxon>
        <taxon>Ruminococcus</taxon>
    </lineage>
</organism>
<dbReference type="InterPro" id="IPR001867">
    <property type="entry name" value="OmpR/PhoB-type_DNA-bd"/>
</dbReference>
<dbReference type="RefSeq" id="WP_072951224.1">
    <property type="nucleotide sequence ID" value="NZ_FRCT01000009.1"/>
</dbReference>
<name>A0A1M7KJZ1_RUMFL</name>
<dbReference type="InterPro" id="IPR036388">
    <property type="entry name" value="WH-like_DNA-bd_sf"/>
</dbReference>
<evidence type="ECO:0000256" key="4">
    <source>
        <dbReference type="ARBA" id="ARBA00022553"/>
    </source>
</evidence>
<feature type="modified residue" description="4-aspartylphosphate" evidence="10">
    <location>
        <position position="54"/>
    </location>
</feature>
<keyword evidence="4 10" id="KW-0597">Phosphoprotein</keyword>
<feature type="domain" description="Response regulatory" evidence="12">
    <location>
        <begin position="5"/>
        <end position="118"/>
    </location>
</feature>